<gene>
    <name evidence="4" type="ORF">FOY91_03705</name>
</gene>
<evidence type="ECO:0000256" key="1">
    <source>
        <dbReference type="ARBA" id="ARBA00006484"/>
    </source>
</evidence>
<keyword evidence="5" id="KW-1185">Reference proteome</keyword>
<dbReference type="CDD" id="cd05233">
    <property type="entry name" value="SDR_c"/>
    <property type="match status" value="1"/>
</dbReference>
<dbReference type="AlphaFoldDB" id="A0A558RB72"/>
<dbReference type="SUPFAM" id="SSF51735">
    <property type="entry name" value="NAD(P)-binding Rossmann-fold domains"/>
    <property type="match status" value="1"/>
</dbReference>
<dbReference type="Pfam" id="PF13561">
    <property type="entry name" value="adh_short_C2"/>
    <property type="match status" value="1"/>
</dbReference>
<evidence type="ECO:0000313" key="5">
    <source>
        <dbReference type="Proteomes" id="UP000318681"/>
    </source>
</evidence>
<protein>
    <submittedName>
        <fullName evidence="4">SDR family oxidoreductase</fullName>
    </submittedName>
</protein>
<dbReference type="GO" id="GO:0016491">
    <property type="term" value="F:oxidoreductase activity"/>
    <property type="evidence" value="ECO:0007669"/>
    <property type="project" value="UniProtKB-KW"/>
</dbReference>
<keyword evidence="2" id="KW-0560">Oxidoreductase</keyword>
<reference evidence="4 5" key="1">
    <citation type="submission" date="2019-07" db="EMBL/GenBank/DDBJ databases">
        <title>Sphingomonas solaris sp. nov., isolated from a solar panel from Boston, Massachusetts.</title>
        <authorList>
            <person name="Tanner K."/>
            <person name="Pascual J."/>
            <person name="Mancuso C."/>
            <person name="Pereto J."/>
            <person name="Khalil A."/>
            <person name="Vilanova C."/>
        </authorList>
    </citation>
    <scope>NUCLEOTIDE SEQUENCE [LARGE SCALE GENOMIC DNA]</scope>
    <source>
        <strain evidence="4 5">R4DWN</strain>
    </source>
</reference>
<evidence type="ECO:0000256" key="2">
    <source>
        <dbReference type="ARBA" id="ARBA00023002"/>
    </source>
</evidence>
<name>A0A558RB72_9SPHN</name>
<dbReference type="Proteomes" id="UP000318681">
    <property type="component" value="Unassembled WGS sequence"/>
</dbReference>
<dbReference type="InterPro" id="IPR057326">
    <property type="entry name" value="KR_dom"/>
</dbReference>
<dbReference type="InterPro" id="IPR002347">
    <property type="entry name" value="SDR_fam"/>
</dbReference>
<feature type="domain" description="Ketoreductase" evidence="3">
    <location>
        <begin position="70"/>
        <end position="238"/>
    </location>
</feature>
<dbReference type="NCBIfam" id="NF005559">
    <property type="entry name" value="PRK07231.1"/>
    <property type="match status" value="1"/>
</dbReference>
<evidence type="ECO:0000259" key="3">
    <source>
        <dbReference type="SMART" id="SM00822"/>
    </source>
</evidence>
<dbReference type="PROSITE" id="PS00061">
    <property type="entry name" value="ADH_SHORT"/>
    <property type="match status" value="1"/>
</dbReference>
<dbReference type="PANTHER" id="PTHR43477">
    <property type="entry name" value="DIHYDROANTICAPSIN 7-DEHYDROGENASE"/>
    <property type="match status" value="1"/>
</dbReference>
<dbReference type="PRINTS" id="PR00080">
    <property type="entry name" value="SDRFAMILY"/>
</dbReference>
<dbReference type="InterPro" id="IPR051122">
    <property type="entry name" value="SDR_DHRS6-like"/>
</dbReference>
<dbReference type="PANTHER" id="PTHR43477:SF1">
    <property type="entry name" value="DIHYDROANTICAPSIN 7-DEHYDROGENASE"/>
    <property type="match status" value="1"/>
</dbReference>
<dbReference type="OrthoDB" id="9804774at2"/>
<dbReference type="InterPro" id="IPR036291">
    <property type="entry name" value="NAD(P)-bd_dom_sf"/>
</dbReference>
<proteinExistence type="inferred from homology"/>
<dbReference type="EMBL" id="VNIM01000008">
    <property type="protein sequence ID" value="TVV76645.1"/>
    <property type="molecule type" value="Genomic_DNA"/>
</dbReference>
<dbReference type="SMART" id="SM00822">
    <property type="entry name" value="PKS_KR"/>
    <property type="match status" value="1"/>
</dbReference>
<organism evidence="4 5">
    <name type="scientific">Alterirhizorhabdus solaris</name>
    <dbReference type="NCBI Taxonomy" id="2529389"/>
    <lineage>
        <taxon>Bacteria</taxon>
        <taxon>Pseudomonadati</taxon>
        <taxon>Pseudomonadota</taxon>
        <taxon>Alphaproteobacteria</taxon>
        <taxon>Sphingomonadales</taxon>
        <taxon>Rhizorhabdaceae</taxon>
        <taxon>Alterirhizorhabdus</taxon>
    </lineage>
</organism>
<sequence>MCRRSIAVSRSGATMRFACGGDINFRRCDIGRPWQDRQMAGPCLRGAPVHRRRSEKNREEYGVAGRLTGRKILITGAASGMGLAIAEKFAAEGAALALLDRNAAGVEAAAGAIGAQGYGCDVTLREAVNEVVTRADEALGGIDGIVNAAGILDIKPFADLDPASWDRMIAVNLTGPYNVVHAALPLMQAAGDATIVNIASTSAIMPLPGTTGYSASKAGLLMFTRCLGMDLGPSIRANVICPGVIQTEMTRYLWENPEHSARAADRVALKRLGTVEDVAQAALFFSTADSAFTTGAMLPVDGGFAWR</sequence>
<comment type="caution">
    <text evidence="4">The sequence shown here is derived from an EMBL/GenBank/DDBJ whole genome shotgun (WGS) entry which is preliminary data.</text>
</comment>
<evidence type="ECO:0000313" key="4">
    <source>
        <dbReference type="EMBL" id="TVV76645.1"/>
    </source>
</evidence>
<dbReference type="PRINTS" id="PR00081">
    <property type="entry name" value="GDHRDH"/>
</dbReference>
<accession>A0A558RB72</accession>
<comment type="similarity">
    <text evidence="1">Belongs to the short-chain dehydrogenases/reductases (SDR) family.</text>
</comment>
<dbReference type="InterPro" id="IPR020904">
    <property type="entry name" value="Sc_DH/Rdtase_CS"/>
</dbReference>
<dbReference type="Gene3D" id="3.40.50.720">
    <property type="entry name" value="NAD(P)-binding Rossmann-like Domain"/>
    <property type="match status" value="1"/>
</dbReference>
<dbReference type="FunFam" id="3.40.50.720:FF:000084">
    <property type="entry name" value="Short-chain dehydrogenase reductase"/>
    <property type="match status" value="1"/>
</dbReference>